<dbReference type="OrthoDB" id="284292at2759"/>
<dbReference type="GO" id="GO:0034553">
    <property type="term" value="P:mitochondrial respiratory chain complex II assembly"/>
    <property type="evidence" value="ECO:0007669"/>
    <property type="project" value="TreeGrafter"/>
</dbReference>
<dbReference type="GO" id="GO:0006121">
    <property type="term" value="P:mitochondrial electron transport, succinate to ubiquinone"/>
    <property type="evidence" value="ECO:0007669"/>
    <property type="project" value="TreeGrafter"/>
</dbReference>
<dbReference type="GO" id="GO:0005739">
    <property type="term" value="C:mitochondrion"/>
    <property type="evidence" value="ECO:0007669"/>
    <property type="project" value="TreeGrafter"/>
</dbReference>
<dbReference type="PANTHER" id="PTHR12469">
    <property type="entry name" value="PROTEIN EMI5 HOMOLOG, MITOCHONDRIAL"/>
    <property type="match status" value="1"/>
</dbReference>
<evidence type="ECO:0000256" key="1">
    <source>
        <dbReference type="ARBA" id="ARBA00023128"/>
    </source>
</evidence>
<keyword evidence="1" id="KW-0496">Mitochondrion</keyword>
<organism evidence="3 4">
    <name type="scientific">Gymnopus androsaceus JB14</name>
    <dbReference type="NCBI Taxonomy" id="1447944"/>
    <lineage>
        <taxon>Eukaryota</taxon>
        <taxon>Fungi</taxon>
        <taxon>Dikarya</taxon>
        <taxon>Basidiomycota</taxon>
        <taxon>Agaricomycotina</taxon>
        <taxon>Agaricomycetes</taxon>
        <taxon>Agaricomycetidae</taxon>
        <taxon>Agaricales</taxon>
        <taxon>Marasmiineae</taxon>
        <taxon>Omphalotaceae</taxon>
        <taxon>Gymnopus</taxon>
    </lineage>
</organism>
<dbReference type="FunFam" id="1.10.150.250:FF:000004">
    <property type="entry name" value="Succinate dehydrogenase assembly factor 2, mitochondrial"/>
    <property type="match status" value="1"/>
</dbReference>
<dbReference type="SUPFAM" id="SSF109910">
    <property type="entry name" value="YgfY-like"/>
    <property type="match status" value="1"/>
</dbReference>
<dbReference type="EMBL" id="ML769720">
    <property type="protein sequence ID" value="KAE9388912.1"/>
    <property type="molecule type" value="Genomic_DNA"/>
</dbReference>
<dbReference type="AlphaFoldDB" id="A0A6A4GSY7"/>
<dbReference type="Gene3D" id="1.10.150.250">
    <property type="entry name" value="Flavinator of succinate dehydrogenase"/>
    <property type="match status" value="1"/>
</dbReference>
<evidence type="ECO:0000256" key="2">
    <source>
        <dbReference type="ARBA" id="ARBA00023186"/>
    </source>
</evidence>
<gene>
    <name evidence="3" type="ORF">BT96DRAFT_835622</name>
</gene>
<dbReference type="PANTHER" id="PTHR12469:SF2">
    <property type="entry name" value="SUCCINATE DEHYDROGENASE ASSEMBLY FACTOR 2, MITOCHONDRIAL"/>
    <property type="match status" value="1"/>
</dbReference>
<reference evidence="3" key="1">
    <citation type="journal article" date="2019" name="Environ. Microbiol.">
        <title>Fungal ecological strategies reflected in gene transcription - a case study of two litter decomposers.</title>
        <authorList>
            <person name="Barbi F."/>
            <person name="Kohler A."/>
            <person name="Barry K."/>
            <person name="Baskaran P."/>
            <person name="Daum C."/>
            <person name="Fauchery L."/>
            <person name="Ihrmark K."/>
            <person name="Kuo A."/>
            <person name="LaButti K."/>
            <person name="Lipzen A."/>
            <person name="Morin E."/>
            <person name="Grigoriev I.V."/>
            <person name="Henrissat B."/>
            <person name="Lindahl B."/>
            <person name="Martin F."/>
        </authorList>
    </citation>
    <scope>NUCLEOTIDE SEQUENCE</scope>
    <source>
        <strain evidence="3">JB14</strain>
    </source>
</reference>
<dbReference type="Pfam" id="PF03937">
    <property type="entry name" value="Sdh5"/>
    <property type="match status" value="1"/>
</dbReference>
<evidence type="ECO:0000313" key="3">
    <source>
        <dbReference type="EMBL" id="KAE9388912.1"/>
    </source>
</evidence>
<dbReference type="InterPro" id="IPR036714">
    <property type="entry name" value="SDH_sf"/>
</dbReference>
<dbReference type="InterPro" id="IPR005631">
    <property type="entry name" value="SDH"/>
</dbReference>
<evidence type="ECO:0000313" key="4">
    <source>
        <dbReference type="Proteomes" id="UP000799118"/>
    </source>
</evidence>
<accession>A0A6A4GSY7</accession>
<keyword evidence="2" id="KW-0143">Chaperone</keyword>
<protein>
    <submittedName>
        <fullName evidence="3">DUF339-domain-containing protein</fullName>
    </submittedName>
</protein>
<proteinExistence type="predicted"/>
<dbReference type="Proteomes" id="UP000799118">
    <property type="component" value="Unassembled WGS sequence"/>
</dbReference>
<dbReference type="GO" id="GO:0006099">
    <property type="term" value="P:tricarboxylic acid cycle"/>
    <property type="evidence" value="ECO:0007669"/>
    <property type="project" value="TreeGrafter"/>
</dbReference>
<keyword evidence="4" id="KW-1185">Reference proteome</keyword>
<name>A0A6A4GSY7_9AGAR</name>
<sequence>MPLERRGGSLGTLRARLVYQSRKLSTLESDLLLAIFARDNLKITEEKLKEYDKLLDEPDRNIFHWATGKRMSPERWTTSALLEKLRLHAKNEGKVVHRMPPLSGRYSLVIECTLTDEKSSNIFKERYQLIAIVR</sequence>